<gene>
    <name evidence="6" type="ORF">G3580_12775</name>
</gene>
<evidence type="ECO:0000256" key="4">
    <source>
        <dbReference type="RuleBase" id="RU003345"/>
    </source>
</evidence>
<feature type="active site" evidence="3">
    <location>
        <position position="246"/>
    </location>
</feature>
<dbReference type="FunFam" id="3.40.309.10:FF:000012">
    <property type="entry name" value="Betaine aldehyde dehydrogenase"/>
    <property type="match status" value="1"/>
</dbReference>
<dbReference type="InterPro" id="IPR016161">
    <property type="entry name" value="Ald_DH/histidinol_DH"/>
</dbReference>
<name>A0A6C1B6S8_9RHOO</name>
<dbReference type="PANTHER" id="PTHR42804:SF1">
    <property type="entry name" value="ALDEHYDE DEHYDROGENASE-RELATED"/>
    <property type="match status" value="1"/>
</dbReference>
<comment type="similarity">
    <text evidence="1 4">Belongs to the aldehyde dehydrogenase family.</text>
</comment>
<dbReference type="KEGG" id="azq:G3580_12775"/>
<accession>A0A6C1B6S8</accession>
<sequence length="477" mass="50428">MPESRDAFYIDGRWQRPHGSGRIDVFSPADGSRFMSVPEGLAEDVDAAVGAARRAFDDWSRTAPTERAALIQRIRTGLKARREELATLITRQMGAPIGFSRSVQTGAPIAVFGAFARLAGQFAFETRLGHSKIVREPVGVVAAITPWNYPLNQIATKVAAALAAGCTVVLKPSEVAPADAFVLAEIMHEAGVPPGVFNLVTGVGPVAGEALARHSQVDMVSFTGSVRAGRRVSELAAATIKRVALELGGKSAGIVLDGADFATAIPQVVRACMANSGQTCSALTRLLVPESRYAEAAERAVDAARALRLGDPMDEATRLGPLAYKAHQARVLDYIRTGIAEGAECLLGGAQPPDDTHPEGYFVAPTVFGRVAPAATIAQEEIFGPVLTVLTFRDTDEAVAIANDSPYGLAGGVWAEDDASAEAVARRLRTGQVGINNGPFNIDAPFGGYKHSGNGRELGQPGLEEFLEYKAMQFPLR</sequence>
<dbReference type="PROSITE" id="PS00687">
    <property type="entry name" value="ALDEHYDE_DEHYDR_GLU"/>
    <property type="match status" value="1"/>
</dbReference>
<evidence type="ECO:0000256" key="2">
    <source>
        <dbReference type="ARBA" id="ARBA00023002"/>
    </source>
</evidence>
<dbReference type="FunFam" id="3.40.605.10:FF:000007">
    <property type="entry name" value="NAD/NADP-dependent betaine aldehyde dehydrogenase"/>
    <property type="match status" value="1"/>
</dbReference>
<organism evidence="6 7">
    <name type="scientific">Nitrogeniibacter mangrovi</name>
    <dbReference type="NCBI Taxonomy" id="2016596"/>
    <lineage>
        <taxon>Bacteria</taxon>
        <taxon>Pseudomonadati</taxon>
        <taxon>Pseudomonadota</taxon>
        <taxon>Betaproteobacteria</taxon>
        <taxon>Rhodocyclales</taxon>
        <taxon>Zoogloeaceae</taxon>
        <taxon>Nitrogeniibacter</taxon>
    </lineage>
</organism>
<dbReference type="Proteomes" id="UP000501991">
    <property type="component" value="Chromosome"/>
</dbReference>
<dbReference type="Gene3D" id="3.40.605.10">
    <property type="entry name" value="Aldehyde Dehydrogenase, Chain A, domain 1"/>
    <property type="match status" value="1"/>
</dbReference>
<evidence type="ECO:0000256" key="1">
    <source>
        <dbReference type="ARBA" id="ARBA00009986"/>
    </source>
</evidence>
<dbReference type="InterPro" id="IPR016162">
    <property type="entry name" value="Ald_DH_N"/>
</dbReference>
<protein>
    <submittedName>
        <fullName evidence="6">Aldehyde dehydrogenase family protein</fullName>
    </submittedName>
</protein>
<reference evidence="6 7" key="1">
    <citation type="submission" date="2020-02" db="EMBL/GenBank/DDBJ databases">
        <title>Nitrogenibacter mangrovi gen. nov., sp. nov. isolated from mangrove sediment, a denitrifying betaproteobacterium.</title>
        <authorList>
            <person name="Liao H."/>
            <person name="Tian Y."/>
        </authorList>
    </citation>
    <scope>NUCLEOTIDE SEQUENCE [LARGE SCALE GENOMIC DNA]</scope>
    <source>
        <strain evidence="6 7">M9-3-2</strain>
    </source>
</reference>
<dbReference type="Gene3D" id="3.40.309.10">
    <property type="entry name" value="Aldehyde Dehydrogenase, Chain A, domain 2"/>
    <property type="match status" value="1"/>
</dbReference>
<dbReference type="GO" id="GO:0016620">
    <property type="term" value="F:oxidoreductase activity, acting on the aldehyde or oxo group of donors, NAD or NADP as acceptor"/>
    <property type="evidence" value="ECO:0007669"/>
    <property type="project" value="InterPro"/>
</dbReference>
<dbReference type="RefSeq" id="WP_173766074.1">
    <property type="nucleotide sequence ID" value="NZ_CP048836.1"/>
</dbReference>
<feature type="domain" description="Aldehyde dehydrogenase" evidence="5">
    <location>
        <begin position="14"/>
        <end position="471"/>
    </location>
</feature>
<dbReference type="PANTHER" id="PTHR42804">
    <property type="entry name" value="ALDEHYDE DEHYDROGENASE"/>
    <property type="match status" value="1"/>
</dbReference>
<dbReference type="InterPro" id="IPR016163">
    <property type="entry name" value="Ald_DH_C"/>
</dbReference>
<evidence type="ECO:0000313" key="7">
    <source>
        <dbReference type="Proteomes" id="UP000501991"/>
    </source>
</evidence>
<dbReference type="CDD" id="cd07138">
    <property type="entry name" value="ALDH_CddD_SSP0762"/>
    <property type="match status" value="1"/>
</dbReference>
<dbReference type="SUPFAM" id="SSF53720">
    <property type="entry name" value="ALDH-like"/>
    <property type="match status" value="1"/>
</dbReference>
<evidence type="ECO:0000259" key="5">
    <source>
        <dbReference type="Pfam" id="PF00171"/>
    </source>
</evidence>
<keyword evidence="7" id="KW-1185">Reference proteome</keyword>
<evidence type="ECO:0000256" key="3">
    <source>
        <dbReference type="PROSITE-ProRule" id="PRU10007"/>
    </source>
</evidence>
<dbReference type="AlphaFoldDB" id="A0A6C1B6S8"/>
<proteinExistence type="inferred from homology"/>
<dbReference type="Pfam" id="PF00171">
    <property type="entry name" value="Aldedh"/>
    <property type="match status" value="1"/>
</dbReference>
<dbReference type="InterPro" id="IPR029510">
    <property type="entry name" value="Ald_DH_CS_GLU"/>
</dbReference>
<dbReference type="EMBL" id="CP048836">
    <property type="protein sequence ID" value="QID18428.1"/>
    <property type="molecule type" value="Genomic_DNA"/>
</dbReference>
<evidence type="ECO:0000313" key="6">
    <source>
        <dbReference type="EMBL" id="QID18428.1"/>
    </source>
</evidence>
<dbReference type="InterPro" id="IPR015590">
    <property type="entry name" value="Aldehyde_DH_dom"/>
</dbReference>
<keyword evidence="2 4" id="KW-0560">Oxidoreductase</keyword>